<evidence type="ECO:0000313" key="10">
    <source>
        <dbReference type="Proteomes" id="UP001519460"/>
    </source>
</evidence>
<dbReference type="InterPro" id="IPR016197">
    <property type="entry name" value="Chromo-like_dom_sf"/>
</dbReference>
<dbReference type="PANTHER" id="PTHR10880">
    <property type="entry name" value="MORTALITY FACTOR 4-LIKE PROTEIN"/>
    <property type="match status" value="1"/>
</dbReference>
<comment type="caution">
    <text evidence="9">The sequence shown here is derived from an EMBL/GenBank/DDBJ whole genome shotgun (WGS) entry which is preliminary data.</text>
</comment>
<dbReference type="SUPFAM" id="SSF54160">
    <property type="entry name" value="Chromo domain-like"/>
    <property type="match status" value="1"/>
</dbReference>
<gene>
    <name evidence="9" type="ORF">BaRGS_00018863</name>
</gene>
<feature type="compositionally biased region" description="Polar residues" evidence="6">
    <location>
        <begin position="370"/>
        <end position="387"/>
    </location>
</feature>
<evidence type="ECO:0000313" key="9">
    <source>
        <dbReference type="EMBL" id="KAK7489841.1"/>
    </source>
</evidence>
<keyword evidence="4" id="KW-0804">Transcription</keyword>
<dbReference type="Proteomes" id="UP001519460">
    <property type="component" value="Unassembled WGS sequence"/>
</dbReference>
<comment type="subcellular location">
    <subcellularLocation>
        <location evidence="1">Nucleus</location>
    </subcellularLocation>
</comment>
<evidence type="ECO:0000256" key="4">
    <source>
        <dbReference type="ARBA" id="ARBA00023163"/>
    </source>
</evidence>
<dbReference type="InterPro" id="IPR038217">
    <property type="entry name" value="MRG_C_sf"/>
</dbReference>
<feature type="domain" description="MRG" evidence="7">
    <location>
        <begin position="131"/>
        <end position="475"/>
    </location>
</feature>
<sequence length="479" mass="54020">MAKRGIKFEHSVGEVALCFEPDPTKARVLYEAKILDSQVTKDKQGRKVAAYLVHFQGWNSSWDRRTNSQRRRKIDHILREACVRSPTGGDSESESDVSGSEDEVDTDTNRDEETGQNVDENGKKIKVRRRQPQKRQHSPVTIDIPDILKSHLEDDYVAVSTKSKLCSLPAKPCVLDILEGFAKTFCINYICEPVERDCKDRDKVRTEKNVLKLPAEHVVLLCKELVDGLRILFDFTLPIILLYATEQEQYELLMKNTKPEDLNEKPSATAPKTGRLAHKHGRAEGADGEDQAGGSPDSMPRRITRRATLDSLRPDDHHAASPPKRAKKQDGPQSPKLSPRTRRRRGLHVDPLEIKVEDQSDSEIEFSPPGSASNHTHTSNGHTSIPNPWTHMGPVTSAPESIGSIGLIHRKKEDLTESILCWQIVPTEVRSKPPVTPSQVYGIHHLLRLFVKLPELLNRMPFDNTKLQLLVKLCHHCLQ</sequence>
<protein>
    <recommendedName>
        <fullName evidence="11">MRG domain-containing protein</fullName>
    </recommendedName>
</protein>
<evidence type="ECO:0000256" key="5">
    <source>
        <dbReference type="ARBA" id="ARBA00023242"/>
    </source>
</evidence>
<keyword evidence="10" id="KW-1185">Reference proteome</keyword>
<feature type="compositionally biased region" description="Basic and acidic residues" evidence="6">
    <location>
        <begin position="347"/>
        <end position="358"/>
    </location>
</feature>
<evidence type="ECO:0008006" key="11">
    <source>
        <dbReference type="Google" id="ProtNLM"/>
    </source>
</evidence>
<keyword evidence="2" id="KW-0156">Chromatin regulator</keyword>
<evidence type="ECO:0000256" key="6">
    <source>
        <dbReference type="SAM" id="MobiDB-lite"/>
    </source>
</evidence>
<accession>A0ABD0KRW4</accession>
<organism evidence="9 10">
    <name type="scientific">Batillaria attramentaria</name>
    <dbReference type="NCBI Taxonomy" id="370345"/>
    <lineage>
        <taxon>Eukaryota</taxon>
        <taxon>Metazoa</taxon>
        <taxon>Spiralia</taxon>
        <taxon>Lophotrochozoa</taxon>
        <taxon>Mollusca</taxon>
        <taxon>Gastropoda</taxon>
        <taxon>Caenogastropoda</taxon>
        <taxon>Sorbeoconcha</taxon>
        <taxon>Cerithioidea</taxon>
        <taxon>Batillariidae</taxon>
        <taxon>Batillaria</taxon>
    </lineage>
</organism>
<dbReference type="EMBL" id="JACVVK020000133">
    <property type="protein sequence ID" value="KAK7489841.1"/>
    <property type="molecule type" value="Genomic_DNA"/>
</dbReference>
<dbReference type="InterPro" id="IPR008676">
    <property type="entry name" value="MRG"/>
</dbReference>
<dbReference type="AlphaFoldDB" id="A0ABD0KRW4"/>
<evidence type="ECO:0000256" key="3">
    <source>
        <dbReference type="ARBA" id="ARBA00023015"/>
    </source>
</evidence>
<evidence type="ECO:0000259" key="8">
    <source>
        <dbReference type="Pfam" id="PF22732"/>
    </source>
</evidence>
<feature type="compositionally biased region" description="Acidic residues" evidence="6">
    <location>
        <begin position="91"/>
        <end position="106"/>
    </location>
</feature>
<evidence type="ECO:0000256" key="1">
    <source>
        <dbReference type="ARBA" id="ARBA00004123"/>
    </source>
</evidence>
<evidence type="ECO:0000256" key="2">
    <source>
        <dbReference type="ARBA" id="ARBA00022853"/>
    </source>
</evidence>
<feature type="compositionally biased region" description="Basic residues" evidence="6">
    <location>
        <begin position="124"/>
        <end position="137"/>
    </location>
</feature>
<keyword evidence="3" id="KW-0805">Transcription regulation</keyword>
<feature type="region of interest" description="Disordered" evidence="6">
    <location>
        <begin position="81"/>
        <end position="138"/>
    </location>
</feature>
<reference evidence="9 10" key="1">
    <citation type="journal article" date="2023" name="Sci. Data">
        <title>Genome assembly of the Korean intertidal mud-creeper Batillaria attramentaria.</title>
        <authorList>
            <person name="Patra A.K."/>
            <person name="Ho P.T."/>
            <person name="Jun S."/>
            <person name="Lee S.J."/>
            <person name="Kim Y."/>
            <person name="Won Y.J."/>
        </authorList>
    </citation>
    <scope>NUCLEOTIDE SEQUENCE [LARGE SCALE GENOMIC DNA]</scope>
    <source>
        <strain evidence="9">Wonlab-2016</strain>
    </source>
</reference>
<proteinExistence type="predicted"/>
<dbReference type="GO" id="GO:0006325">
    <property type="term" value="P:chromatin organization"/>
    <property type="evidence" value="ECO:0007669"/>
    <property type="project" value="UniProtKB-KW"/>
</dbReference>
<dbReference type="PROSITE" id="PS51640">
    <property type="entry name" value="MRG"/>
    <property type="match status" value="1"/>
</dbReference>
<dbReference type="PANTHER" id="PTHR10880:SF15">
    <property type="entry name" value="MSL COMPLEX SUBUNIT 3"/>
    <property type="match status" value="1"/>
</dbReference>
<dbReference type="InterPro" id="IPR026541">
    <property type="entry name" value="MRG_dom"/>
</dbReference>
<feature type="domain" description="MSL3 chromodomain-like" evidence="8">
    <location>
        <begin position="11"/>
        <end position="70"/>
    </location>
</feature>
<dbReference type="Gene3D" id="2.30.30.140">
    <property type="match status" value="1"/>
</dbReference>
<dbReference type="Gene3D" id="1.10.274.30">
    <property type="entry name" value="MRG domain"/>
    <property type="match status" value="2"/>
</dbReference>
<name>A0ABD0KRW4_9CAEN</name>
<dbReference type="InterPro" id="IPR053820">
    <property type="entry name" value="MSL3_chromo-like"/>
</dbReference>
<keyword evidence="5" id="KW-0539">Nucleus</keyword>
<dbReference type="Pfam" id="PF05712">
    <property type="entry name" value="MRG"/>
    <property type="match status" value="1"/>
</dbReference>
<evidence type="ECO:0000259" key="7">
    <source>
        <dbReference type="Pfam" id="PF05712"/>
    </source>
</evidence>
<feature type="region of interest" description="Disordered" evidence="6">
    <location>
        <begin position="257"/>
        <end position="391"/>
    </location>
</feature>
<dbReference type="GO" id="GO:0005634">
    <property type="term" value="C:nucleus"/>
    <property type="evidence" value="ECO:0007669"/>
    <property type="project" value="UniProtKB-SubCell"/>
</dbReference>
<dbReference type="Pfam" id="PF22732">
    <property type="entry name" value="MSL3_chromo-like"/>
    <property type="match status" value="1"/>
</dbReference>